<protein>
    <submittedName>
        <fullName evidence="3">GAE domain-containing protein</fullName>
    </submittedName>
</protein>
<dbReference type="Proteomes" id="UP000268014">
    <property type="component" value="Unassembled WGS sequence"/>
</dbReference>
<sequence>MTAREPQLMTVGGQQQQQSTGIYPGTLTIRQLTLDGNRAVAVVLSLLVPQPAVAVDTITATTVQSSYQSIPMTFRKWP</sequence>
<reference evidence="1 2" key="2">
    <citation type="submission" date="2018-11" db="EMBL/GenBank/DDBJ databases">
        <authorList>
            <consortium name="Pathogen Informatics"/>
        </authorList>
    </citation>
    <scope>NUCLEOTIDE SEQUENCE [LARGE SCALE GENOMIC DNA]</scope>
    <source>
        <strain evidence="1 2">MHpl1</strain>
    </source>
</reference>
<gene>
    <name evidence="1" type="ORF">HPLM_LOCUS14726</name>
</gene>
<accession>A0A0N4WT37</accession>
<evidence type="ECO:0000313" key="1">
    <source>
        <dbReference type="EMBL" id="VDO53867.1"/>
    </source>
</evidence>
<reference evidence="3" key="1">
    <citation type="submission" date="2017-02" db="UniProtKB">
        <authorList>
            <consortium name="WormBaseParasite"/>
        </authorList>
    </citation>
    <scope>IDENTIFICATION</scope>
</reference>
<dbReference type="WBParaSite" id="HPLM_0001473401-mRNA-1">
    <property type="protein sequence ID" value="HPLM_0001473401-mRNA-1"/>
    <property type="gene ID" value="HPLM_0001473401"/>
</dbReference>
<proteinExistence type="predicted"/>
<dbReference type="AlphaFoldDB" id="A0A0N4WT37"/>
<evidence type="ECO:0000313" key="3">
    <source>
        <dbReference type="WBParaSite" id="HPLM_0001473401-mRNA-1"/>
    </source>
</evidence>
<keyword evidence="2" id="KW-1185">Reference proteome</keyword>
<name>A0A0N4WT37_HAEPC</name>
<evidence type="ECO:0000313" key="2">
    <source>
        <dbReference type="Proteomes" id="UP000268014"/>
    </source>
</evidence>
<dbReference type="EMBL" id="UZAF01018678">
    <property type="protein sequence ID" value="VDO53867.1"/>
    <property type="molecule type" value="Genomic_DNA"/>
</dbReference>
<organism evidence="3">
    <name type="scientific">Haemonchus placei</name>
    <name type="common">Barber's pole worm</name>
    <dbReference type="NCBI Taxonomy" id="6290"/>
    <lineage>
        <taxon>Eukaryota</taxon>
        <taxon>Metazoa</taxon>
        <taxon>Ecdysozoa</taxon>
        <taxon>Nematoda</taxon>
        <taxon>Chromadorea</taxon>
        <taxon>Rhabditida</taxon>
        <taxon>Rhabditina</taxon>
        <taxon>Rhabditomorpha</taxon>
        <taxon>Strongyloidea</taxon>
        <taxon>Trichostrongylidae</taxon>
        <taxon>Haemonchus</taxon>
    </lineage>
</organism>